<sequence>MIPCSQSKANPKKRKEKSEKPDEDEQFVSRNEFKEMKKSIKELSKAMKKLQEILLSKTNLLEASLKEIETPKKKEEETPKKKEEPKSICCFDVEEAYGNNSQTLFVKGFENLRPRDEIKKDLTNIFGSCGEVTRNGEGNDKALELSGTYMGGRELNVKMATESGHYYGFTNFAGCDRCLGPPREPDNGQVGLPRAHIPHPLCLNW</sequence>
<evidence type="ECO:0000313" key="2">
    <source>
        <dbReference type="EMBL" id="VVA95595.1"/>
    </source>
</evidence>
<proteinExistence type="predicted"/>
<protein>
    <submittedName>
        <fullName evidence="2">Uncharacterized protein</fullName>
    </submittedName>
</protein>
<name>A0A565B496_9BRAS</name>
<dbReference type="Proteomes" id="UP000489600">
    <property type="component" value="Unassembled WGS sequence"/>
</dbReference>
<dbReference type="GO" id="GO:0003676">
    <property type="term" value="F:nucleic acid binding"/>
    <property type="evidence" value="ECO:0007669"/>
    <property type="project" value="InterPro"/>
</dbReference>
<feature type="region of interest" description="Disordered" evidence="1">
    <location>
        <begin position="1"/>
        <end position="30"/>
    </location>
</feature>
<reference evidence="2" key="1">
    <citation type="submission" date="2019-07" db="EMBL/GenBank/DDBJ databases">
        <authorList>
            <person name="Dittberner H."/>
        </authorList>
    </citation>
    <scope>NUCLEOTIDE SEQUENCE [LARGE SCALE GENOMIC DNA]</scope>
</reference>
<accession>A0A565B496</accession>
<dbReference type="InterPro" id="IPR035979">
    <property type="entry name" value="RBD_domain_sf"/>
</dbReference>
<evidence type="ECO:0000313" key="3">
    <source>
        <dbReference type="Proteomes" id="UP000489600"/>
    </source>
</evidence>
<gene>
    <name evidence="2" type="ORF">ANE_LOCUS6040</name>
</gene>
<dbReference type="EMBL" id="CABITT030000002">
    <property type="protein sequence ID" value="VVA95595.1"/>
    <property type="molecule type" value="Genomic_DNA"/>
</dbReference>
<organism evidence="2 3">
    <name type="scientific">Arabis nemorensis</name>
    <dbReference type="NCBI Taxonomy" id="586526"/>
    <lineage>
        <taxon>Eukaryota</taxon>
        <taxon>Viridiplantae</taxon>
        <taxon>Streptophyta</taxon>
        <taxon>Embryophyta</taxon>
        <taxon>Tracheophyta</taxon>
        <taxon>Spermatophyta</taxon>
        <taxon>Magnoliopsida</taxon>
        <taxon>eudicotyledons</taxon>
        <taxon>Gunneridae</taxon>
        <taxon>Pentapetalae</taxon>
        <taxon>rosids</taxon>
        <taxon>malvids</taxon>
        <taxon>Brassicales</taxon>
        <taxon>Brassicaceae</taxon>
        <taxon>Arabideae</taxon>
        <taxon>Arabis</taxon>
    </lineage>
</organism>
<dbReference type="OrthoDB" id="167718at2759"/>
<evidence type="ECO:0000256" key="1">
    <source>
        <dbReference type="SAM" id="MobiDB-lite"/>
    </source>
</evidence>
<comment type="caution">
    <text evidence="2">The sequence shown here is derived from an EMBL/GenBank/DDBJ whole genome shotgun (WGS) entry which is preliminary data.</text>
</comment>
<dbReference type="AlphaFoldDB" id="A0A565B496"/>
<dbReference type="SUPFAM" id="SSF54928">
    <property type="entry name" value="RNA-binding domain, RBD"/>
    <property type="match status" value="1"/>
</dbReference>
<keyword evidence="3" id="KW-1185">Reference proteome</keyword>